<keyword evidence="14" id="KW-1185">Reference proteome</keyword>
<evidence type="ECO:0000256" key="2">
    <source>
        <dbReference type="ARBA" id="ARBA00012720"/>
    </source>
</evidence>
<evidence type="ECO:0000313" key="13">
    <source>
        <dbReference type="EMBL" id="CAK8999499.1"/>
    </source>
</evidence>
<dbReference type="PANTHER" id="PTHR42697">
    <property type="entry name" value="ENDONUCLEASE 8"/>
    <property type="match status" value="1"/>
</dbReference>
<protein>
    <recommendedName>
        <fullName evidence="2">DNA-(apurinic or apyrimidinic site) lyase</fullName>
        <ecNumber evidence="2">4.2.99.18</ecNumber>
    </recommendedName>
</protein>
<comment type="similarity">
    <text evidence="1">Belongs to the FPG family.</text>
</comment>
<gene>
    <name evidence="13" type="ORF">SCF082_LOCUS6079</name>
</gene>
<evidence type="ECO:0000256" key="3">
    <source>
        <dbReference type="ARBA" id="ARBA00022763"/>
    </source>
</evidence>
<dbReference type="InterPro" id="IPR010979">
    <property type="entry name" value="Ribosomal_uS13-like_H2TH"/>
</dbReference>
<dbReference type="SUPFAM" id="SSF51197">
    <property type="entry name" value="Clavaminate synthase-like"/>
    <property type="match status" value="1"/>
</dbReference>
<reference evidence="13 14" key="1">
    <citation type="submission" date="2024-02" db="EMBL/GenBank/DDBJ databases">
        <authorList>
            <person name="Chen Y."/>
            <person name="Shah S."/>
            <person name="Dougan E. K."/>
            <person name="Thang M."/>
            <person name="Chan C."/>
        </authorList>
    </citation>
    <scope>NUCLEOTIDE SEQUENCE [LARGE SCALE GENOMIC DNA]</scope>
</reference>
<dbReference type="InterPro" id="IPR035937">
    <property type="entry name" value="FPG_N"/>
</dbReference>
<feature type="compositionally biased region" description="Basic residues" evidence="10">
    <location>
        <begin position="422"/>
        <end position="432"/>
    </location>
</feature>
<dbReference type="PANTHER" id="PTHR42697:SF1">
    <property type="entry name" value="ENDONUCLEASE 8"/>
    <property type="match status" value="1"/>
</dbReference>
<evidence type="ECO:0000259" key="11">
    <source>
        <dbReference type="SMART" id="SM00898"/>
    </source>
</evidence>
<dbReference type="Gene3D" id="2.60.120.620">
    <property type="entry name" value="q2cbj1_9rhob like domain"/>
    <property type="match status" value="1"/>
</dbReference>
<keyword evidence="9" id="KW-0326">Glycosidase</keyword>
<evidence type="ECO:0000256" key="10">
    <source>
        <dbReference type="SAM" id="MobiDB-lite"/>
    </source>
</evidence>
<name>A0ABP0IDP2_9DINO</name>
<dbReference type="GO" id="GO:0004519">
    <property type="term" value="F:endonuclease activity"/>
    <property type="evidence" value="ECO:0007669"/>
    <property type="project" value="UniProtKB-KW"/>
</dbReference>
<keyword evidence="7 13" id="KW-0456">Lyase</keyword>
<keyword evidence="13" id="KW-0255">Endonuclease</keyword>
<dbReference type="SMART" id="SM00898">
    <property type="entry name" value="Fapy_DNA_glyco"/>
    <property type="match status" value="1"/>
</dbReference>
<sequence>MIAVRRIRQISALLRPPSGVGYRTFSHQGLAPSPQTVQIAAAEREAYQRDGVVHLPGAFSEDWVTYLREAFQQGMEKPGRDGKAEGMLSGQHSLTKEGSVMPSDRATSCNWCFLAQVFEQSLPSDLVQVWVFSPALPPTRDFRAFGSRRGSMVEGDGCHRIAAEHRRALLGRKMTAKSPNGKFKAGAQAINSSGGVLTRIEVHGKNMFYFFGQGAKMIVVHIHFGLAGAFAVYQGEEPEVTKNIRLRLETVDSGTKLVAHLSAMVVKHGKESFYDSLASKLGADPLREDANADDLVKGCSAAKPIATVLVDQAVCAGIGNIYRTEILYEAALHPKQPANTLTQQEILKVWNVAVKQMQAGFKTGSIWGHKKGAFCYGKKTSACGGKVKQFNMGGRSVYACSKRQRLDSKRAPLSDNKALPTRQRRSGTKHLGRSVSAVEAENKKRKTGEGLAVQHVALKDDATRRAALAARAAKKRPAARKGPK</sequence>
<accession>A0ABP0IDP2</accession>
<dbReference type="SMART" id="SM01232">
    <property type="entry name" value="H2TH"/>
    <property type="match status" value="1"/>
</dbReference>
<keyword evidence="3" id="KW-0227">DNA damage</keyword>
<feature type="domain" description="Formamidopyrimidine-DNA glycosylase catalytic" evidence="11">
    <location>
        <begin position="159"/>
        <end position="265"/>
    </location>
</feature>
<dbReference type="Gene3D" id="3.20.190.10">
    <property type="entry name" value="MutM-like, N-terminal"/>
    <property type="match status" value="1"/>
</dbReference>
<proteinExistence type="inferred from homology"/>
<evidence type="ECO:0000256" key="5">
    <source>
        <dbReference type="ARBA" id="ARBA00023125"/>
    </source>
</evidence>
<dbReference type="Proteomes" id="UP001642464">
    <property type="component" value="Unassembled WGS sequence"/>
</dbReference>
<evidence type="ECO:0000256" key="1">
    <source>
        <dbReference type="ARBA" id="ARBA00009409"/>
    </source>
</evidence>
<keyword evidence="5" id="KW-0238">DNA-binding</keyword>
<keyword evidence="13" id="KW-0540">Nuclease</keyword>
<dbReference type="Pfam" id="PF06831">
    <property type="entry name" value="H2TH"/>
    <property type="match status" value="1"/>
</dbReference>
<dbReference type="InterPro" id="IPR012319">
    <property type="entry name" value="FPG_cat"/>
</dbReference>
<dbReference type="GO" id="GO:0016829">
    <property type="term" value="F:lyase activity"/>
    <property type="evidence" value="ECO:0007669"/>
    <property type="project" value="UniProtKB-KW"/>
</dbReference>
<keyword evidence="4" id="KW-0378">Hydrolase</keyword>
<comment type="caution">
    <text evidence="13">The sequence shown here is derived from an EMBL/GenBank/DDBJ whole genome shotgun (WGS) entry which is preliminary data.</text>
</comment>
<feature type="domain" description="Formamidopyrimidine-DNA glycosylase H2TH DNA-binding" evidence="12">
    <location>
        <begin position="281"/>
        <end position="372"/>
    </location>
</feature>
<feature type="region of interest" description="Disordered" evidence="10">
    <location>
        <begin position="409"/>
        <end position="450"/>
    </location>
</feature>
<keyword evidence="8" id="KW-0511">Multifunctional enzyme</keyword>
<evidence type="ECO:0000256" key="8">
    <source>
        <dbReference type="ARBA" id="ARBA00023268"/>
    </source>
</evidence>
<keyword evidence="6" id="KW-0234">DNA repair</keyword>
<dbReference type="InterPro" id="IPR015886">
    <property type="entry name" value="H2TH_FPG"/>
</dbReference>
<evidence type="ECO:0000256" key="9">
    <source>
        <dbReference type="ARBA" id="ARBA00023295"/>
    </source>
</evidence>
<dbReference type="SUPFAM" id="SSF46946">
    <property type="entry name" value="S13-like H2TH domain"/>
    <property type="match status" value="1"/>
</dbReference>
<evidence type="ECO:0000313" key="14">
    <source>
        <dbReference type="Proteomes" id="UP001642464"/>
    </source>
</evidence>
<evidence type="ECO:0000256" key="4">
    <source>
        <dbReference type="ARBA" id="ARBA00022801"/>
    </source>
</evidence>
<dbReference type="EC" id="4.2.99.18" evidence="2"/>
<evidence type="ECO:0000259" key="12">
    <source>
        <dbReference type="SMART" id="SM01232"/>
    </source>
</evidence>
<evidence type="ECO:0000256" key="6">
    <source>
        <dbReference type="ARBA" id="ARBA00023204"/>
    </source>
</evidence>
<dbReference type="EMBL" id="CAXAMM010003335">
    <property type="protein sequence ID" value="CAK8999499.1"/>
    <property type="molecule type" value="Genomic_DNA"/>
</dbReference>
<organism evidence="13 14">
    <name type="scientific">Durusdinium trenchii</name>
    <dbReference type="NCBI Taxonomy" id="1381693"/>
    <lineage>
        <taxon>Eukaryota</taxon>
        <taxon>Sar</taxon>
        <taxon>Alveolata</taxon>
        <taxon>Dinophyceae</taxon>
        <taxon>Suessiales</taxon>
        <taxon>Symbiodiniaceae</taxon>
        <taxon>Durusdinium</taxon>
    </lineage>
</organism>
<evidence type="ECO:0000256" key="7">
    <source>
        <dbReference type="ARBA" id="ARBA00023239"/>
    </source>
</evidence>
<dbReference type="Gene3D" id="1.10.8.50">
    <property type="match status" value="1"/>
</dbReference>
<dbReference type="SUPFAM" id="SSF81624">
    <property type="entry name" value="N-terminal domain of MutM-like DNA repair proteins"/>
    <property type="match status" value="1"/>
</dbReference>